<dbReference type="EMBL" id="WWVQ01000009">
    <property type="protein sequence ID" value="MZL32629.1"/>
    <property type="molecule type" value="Genomic_DNA"/>
</dbReference>
<reference evidence="1 2" key="1">
    <citation type="journal article" date="2019" name="Nat. Med.">
        <title>A library of human gut bacterial isolates paired with longitudinal multiomics data enables mechanistic microbiome research.</title>
        <authorList>
            <person name="Poyet M."/>
            <person name="Groussin M."/>
            <person name="Gibbons S.M."/>
            <person name="Avila-Pacheco J."/>
            <person name="Jiang X."/>
            <person name="Kearney S.M."/>
            <person name="Perrotta A.R."/>
            <person name="Berdy B."/>
            <person name="Zhao S."/>
            <person name="Lieberman T.D."/>
            <person name="Swanson P.K."/>
            <person name="Smith M."/>
            <person name="Roesemann S."/>
            <person name="Alexander J.E."/>
            <person name="Rich S.A."/>
            <person name="Livny J."/>
            <person name="Vlamakis H."/>
            <person name="Clish C."/>
            <person name="Bullock K."/>
            <person name="Deik A."/>
            <person name="Scott J."/>
            <person name="Pierce K.A."/>
            <person name="Xavier R.J."/>
            <person name="Alm E.J."/>
        </authorList>
    </citation>
    <scope>NUCLEOTIDE SEQUENCE [LARGE SCALE GENOMIC DNA]</scope>
    <source>
        <strain evidence="1 2">BIOML-A1</strain>
    </source>
</reference>
<accession>A0A6L8SZ85</accession>
<organism evidence="1 2">
    <name type="scientific">Blautia wexlerae</name>
    <dbReference type="NCBI Taxonomy" id="418240"/>
    <lineage>
        <taxon>Bacteria</taxon>
        <taxon>Bacillati</taxon>
        <taxon>Bacillota</taxon>
        <taxon>Clostridia</taxon>
        <taxon>Lachnospirales</taxon>
        <taxon>Lachnospiraceae</taxon>
        <taxon>Blautia</taxon>
    </lineage>
</organism>
<dbReference type="RefSeq" id="WP_118338560.1">
    <property type="nucleotide sequence ID" value="NZ_JAAINC010000054.1"/>
</dbReference>
<comment type="caution">
    <text evidence="1">The sequence shown here is derived from an EMBL/GenBank/DDBJ whole genome shotgun (WGS) entry which is preliminary data.</text>
</comment>
<gene>
    <name evidence="1" type="ORF">GT728_05270</name>
</gene>
<proteinExistence type="predicted"/>
<protein>
    <submittedName>
        <fullName evidence="1">Uncharacterized protein</fullName>
    </submittedName>
</protein>
<dbReference type="AlphaFoldDB" id="A0A6L8SZ85"/>
<evidence type="ECO:0000313" key="2">
    <source>
        <dbReference type="Proteomes" id="UP000477285"/>
    </source>
</evidence>
<dbReference type="Proteomes" id="UP000477285">
    <property type="component" value="Unassembled WGS sequence"/>
</dbReference>
<sequence length="146" mass="17203">MWNEIINNKTLKEFNEKLSYFHDSCIKEIHYLSGAYVDERLDMYPINDCRILRVIIQCQNEKESMIEMEFQDLKYLKLFPTDPHYTCEILDSTILLKDDSIIWCDCANGKDIKAENDAKVLICAAKLRWRSISGCMGNKEFFKSIK</sequence>
<name>A0A6L8SZ85_9FIRM</name>
<evidence type="ECO:0000313" key="1">
    <source>
        <dbReference type="EMBL" id="MZL32629.1"/>
    </source>
</evidence>